<keyword evidence="3" id="KW-1185">Reference proteome</keyword>
<feature type="compositionally biased region" description="Acidic residues" evidence="1">
    <location>
        <begin position="99"/>
        <end position="116"/>
    </location>
</feature>
<dbReference type="AlphaFoldDB" id="A0ABD2WL14"/>
<name>A0ABD2WL14_9HYME</name>
<organism evidence="2 3">
    <name type="scientific">Trichogramma kaykai</name>
    <dbReference type="NCBI Taxonomy" id="54128"/>
    <lineage>
        <taxon>Eukaryota</taxon>
        <taxon>Metazoa</taxon>
        <taxon>Ecdysozoa</taxon>
        <taxon>Arthropoda</taxon>
        <taxon>Hexapoda</taxon>
        <taxon>Insecta</taxon>
        <taxon>Pterygota</taxon>
        <taxon>Neoptera</taxon>
        <taxon>Endopterygota</taxon>
        <taxon>Hymenoptera</taxon>
        <taxon>Apocrita</taxon>
        <taxon>Proctotrupomorpha</taxon>
        <taxon>Chalcidoidea</taxon>
        <taxon>Trichogrammatidae</taxon>
        <taxon>Trichogramma</taxon>
    </lineage>
</organism>
<accession>A0ABD2WL14</accession>
<proteinExistence type="predicted"/>
<gene>
    <name evidence="2" type="ORF">TKK_012103</name>
</gene>
<dbReference type="Proteomes" id="UP001627154">
    <property type="component" value="Unassembled WGS sequence"/>
</dbReference>
<evidence type="ECO:0008006" key="4">
    <source>
        <dbReference type="Google" id="ProtNLM"/>
    </source>
</evidence>
<protein>
    <recommendedName>
        <fullName evidence="4">MADF domain-containing protein</fullName>
    </recommendedName>
</protein>
<comment type="caution">
    <text evidence="2">The sequence shown here is derived from an EMBL/GenBank/DDBJ whole genome shotgun (WGS) entry which is preliminary data.</text>
</comment>
<evidence type="ECO:0000313" key="3">
    <source>
        <dbReference type="Proteomes" id="UP001627154"/>
    </source>
</evidence>
<evidence type="ECO:0000313" key="2">
    <source>
        <dbReference type="EMBL" id="KAL3393420.1"/>
    </source>
</evidence>
<reference evidence="2 3" key="1">
    <citation type="journal article" date="2024" name="bioRxiv">
        <title>A reference genome for Trichogramma kaykai: A tiny desert-dwelling parasitoid wasp with competing sex-ratio distorters.</title>
        <authorList>
            <person name="Culotta J."/>
            <person name="Lindsey A.R."/>
        </authorList>
    </citation>
    <scope>NUCLEOTIDE SEQUENCE [LARGE SCALE GENOMIC DNA]</scope>
    <source>
        <strain evidence="2 3">KSX58</strain>
    </source>
</reference>
<evidence type="ECO:0000256" key="1">
    <source>
        <dbReference type="SAM" id="MobiDB-lite"/>
    </source>
</evidence>
<sequence length="250" mass="28698">MSQTWAAVHVFGESSHSKIKYVTLNKIIDFEKRLRLGKKNFWTLIDDPTINTEKKVVTELLHLGNTLQEEMNPKSRPHLTKKRYCDALYEMQCEKEDSKFDEESDDYSSDDEDEHDIETKNKLQKFEVNNVQIETKNKLQKFEVKNVQIPLRFSDSDTNADINMELNIESDTSCNNNYAGACDNTVVVAGSGAEAVTTNTIVNVSDRYDKRICISNENRASQINNNYNKHDSTQVLVMEQDAQIPVFESI</sequence>
<feature type="region of interest" description="Disordered" evidence="1">
    <location>
        <begin position="96"/>
        <end position="116"/>
    </location>
</feature>
<dbReference type="EMBL" id="JBJJXI010000097">
    <property type="protein sequence ID" value="KAL3393420.1"/>
    <property type="molecule type" value="Genomic_DNA"/>
</dbReference>